<evidence type="ECO:0000313" key="2">
    <source>
        <dbReference type="Proteomes" id="UP001186974"/>
    </source>
</evidence>
<sequence length="251" mass="28669">MTLPSPTYYHIALKDGESYSAAAYSDDDSFFADLVEAFRKEILALYDAGLRFLQVDDPNMTFFCDEEWLETSREKRYDLDGLLDRYIDVHNAMLKDLPTDLRMGIHLCRGNMPDSTHISSGAYERIAERMLQRLNYEIYYLEFDSPRAGTFGPLRFLPKEKRVVLGIVTTKFPELEGLEELEQRVYEAAGVIAKGQARDRDDVLMDNLAVSPQCGFSSMALTGGKGFTSDIMWTKLTLLRDLARKIWKDAV</sequence>
<organism evidence="1 2">
    <name type="scientific">Coniosporium uncinatum</name>
    <dbReference type="NCBI Taxonomy" id="93489"/>
    <lineage>
        <taxon>Eukaryota</taxon>
        <taxon>Fungi</taxon>
        <taxon>Dikarya</taxon>
        <taxon>Ascomycota</taxon>
        <taxon>Pezizomycotina</taxon>
        <taxon>Dothideomycetes</taxon>
        <taxon>Dothideomycetes incertae sedis</taxon>
        <taxon>Coniosporium</taxon>
    </lineage>
</organism>
<accession>A0ACC3DJD8</accession>
<protein>
    <submittedName>
        <fullName evidence="1">Uncharacterized protein</fullName>
    </submittedName>
</protein>
<gene>
    <name evidence="1" type="ORF">LTS18_012612</name>
</gene>
<reference evidence="1" key="1">
    <citation type="submission" date="2024-09" db="EMBL/GenBank/DDBJ databases">
        <title>Black Yeasts Isolated from many extreme environments.</title>
        <authorList>
            <person name="Coleine C."/>
            <person name="Stajich J.E."/>
            <person name="Selbmann L."/>
        </authorList>
    </citation>
    <scope>NUCLEOTIDE SEQUENCE</scope>
    <source>
        <strain evidence="1">CCFEE 5737</strain>
    </source>
</reference>
<comment type="caution">
    <text evidence="1">The sequence shown here is derived from an EMBL/GenBank/DDBJ whole genome shotgun (WGS) entry which is preliminary data.</text>
</comment>
<dbReference type="EMBL" id="JAWDJW010003803">
    <property type="protein sequence ID" value="KAK3076587.1"/>
    <property type="molecule type" value="Genomic_DNA"/>
</dbReference>
<keyword evidence="2" id="KW-1185">Reference proteome</keyword>
<name>A0ACC3DJD8_9PEZI</name>
<dbReference type="Proteomes" id="UP001186974">
    <property type="component" value="Unassembled WGS sequence"/>
</dbReference>
<evidence type="ECO:0000313" key="1">
    <source>
        <dbReference type="EMBL" id="KAK3076587.1"/>
    </source>
</evidence>
<proteinExistence type="predicted"/>